<evidence type="ECO:0000313" key="5">
    <source>
        <dbReference type="Proteomes" id="UP000567099"/>
    </source>
</evidence>
<dbReference type="PANTHER" id="PTHR40690:SF1">
    <property type="entry name" value="DUF1611 DOMAIN-CONTAINING PROTEIN"/>
    <property type="match status" value="1"/>
</dbReference>
<evidence type="ECO:0000313" key="3">
    <source>
        <dbReference type="EMBL" id="MBA2864505.1"/>
    </source>
</evidence>
<reference evidence="2" key="2">
    <citation type="submission" date="2018-02" db="EMBL/GenBank/DDBJ databases">
        <title>Complete genome sequence of the Methanococcus maripaludis type strain JJ (DSM 2067), a model for selenoprotein synthesis in Archaea.</title>
        <authorList>
            <person name="Poehlein A."/>
            <person name="Heym D."/>
            <person name="Quitzke V."/>
            <person name="Fersch J."/>
            <person name="Daniel R."/>
            <person name="Rother M."/>
        </authorList>
    </citation>
    <scope>NUCLEOTIDE SEQUENCE [LARGE SCALE GENOMIC DNA]</scope>
    <source>
        <strain evidence="2">DSM 2067</strain>
    </source>
</reference>
<dbReference type="EMBL" id="CP026606">
    <property type="protein sequence ID" value="AVB76045.1"/>
    <property type="molecule type" value="Genomic_DNA"/>
</dbReference>
<evidence type="ECO:0000313" key="4">
    <source>
        <dbReference type="Proteomes" id="UP000239462"/>
    </source>
</evidence>
<dbReference type="Proteomes" id="UP000567099">
    <property type="component" value="Unassembled WGS sequence"/>
</dbReference>
<reference evidence="4" key="1">
    <citation type="journal article" date="2018" name="Genome Announc.">
        <title>Complete Genome Sequence of the Methanococcus maripaludis Type Strain JJ (DSM 2067), a Model for Selenoprotein Synthesis in Archaea.</title>
        <authorList>
            <person name="Poehlein A."/>
            <person name="Heym D."/>
            <person name="Quitzke V."/>
            <person name="Fersch J."/>
            <person name="Daniel R."/>
            <person name="Rother M."/>
        </authorList>
    </citation>
    <scope>NUCLEOTIDE SEQUENCE [LARGE SCALE GENOMIC DNA]</scope>
    <source>
        <strain evidence="4">DSM 2067</strain>
    </source>
</reference>
<proteinExistence type="predicted"/>
<dbReference type="Gene3D" id="3.40.50.300">
    <property type="entry name" value="P-loop containing nucleotide triphosphate hydrolases"/>
    <property type="match status" value="1"/>
</dbReference>
<dbReference type="InterPro" id="IPR035086">
    <property type="entry name" value="DgcN-like_C"/>
</dbReference>
<dbReference type="Pfam" id="PF07755">
    <property type="entry name" value="DUF1611"/>
    <property type="match status" value="1"/>
</dbReference>
<dbReference type="EMBL" id="JACDUO010000002">
    <property type="protein sequence ID" value="MBA2864505.1"/>
    <property type="molecule type" value="Genomic_DNA"/>
</dbReference>
<dbReference type="InterPro" id="IPR027417">
    <property type="entry name" value="P-loop_NTPase"/>
</dbReference>
<dbReference type="AlphaFoldDB" id="A0A2L1C9L0"/>
<protein>
    <submittedName>
        <fullName evidence="3">Putative NAD-dependent epimerase/dehydratase family protein</fullName>
    </submittedName>
</protein>
<organism evidence="2 4">
    <name type="scientific">Methanococcus maripaludis</name>
    <name type="common">Methanococcus deltae</name>
    <dbReference type="NCBI Taxonomy" id="39152"/>
    <lineage>
        <taxon>Archaea</taxon>
        <taxon>Methanobacteriati</taxon>
        <taxon>Methanobacteriota</taxon>
        <taxon>Methanomada group</taxon>
        <taxon>Methanococci</taxon>
        <taxon>Methanococcales</taxon>
        <taxon>Methanococcaceae</taxon>
        <taxon>Methanococcus</taxon>
    </lineage>
</organism>
<evidence type="ECO:0000313" key="2">
    <source>
        <dbReference type="EMBL" id="AVB76045.1"/>
    </source>
</evidence>
<sequence length="306" mass="34044">MKRVNLSHHDKVANGIRLFGNTLIDELNYDTFIWTKEILGPEDVKIWKKTIEEEIKKGNNIYNMARLCRVGENDDLKDLALKYGVKYYDSSNPKKYDELQAYAKSGLDGVNTKVMTIMGTSRQSGKFTTCMILKKELEKRINLGIVGTEPQSLICGIDEMVVPQTIETCHCASTIFGAVKKLDTKNRDLIIVSSQTGIFADTLEVGTGRGGGLISIAVLFGSKPDFTILASDTQDLEIIKKNISAIELLSGKPVIAVTLNSRCMREENLEESIEKMSKELAIPVIDVLKGINLDKLINEILLKLKN</sequence>
<reference evidence="3 5" key="3">
    <citation type="submission" date="2020-07" db="EMBL/GenBank/DDBJ databases">
        <title>Genomic Encyclopedia of Type Strains, Phase IV (KMG-V): Genome sequencing to study the core and pangenomes of soil and plant-associated prokaryotes.</title>
        <authorList>
            <person name="Whitman W."/>
        </authorList>
    </citation>
    <scope>NUCLEOTIDE SEQUENCE [LARGE SCALE GENOMIC DNA]</scope>
    <source>
        <strain evidence="3 5">C13</strain>
    </source>
</reference>
<dbReference type="InterPro" id="IPR011669">
    <property type="entry name" value="DgcN-like"/>
</dbReference>
<gene>
    <name evidence="3" type="ORF">HNP94_001527</name>
    <name evidence="2" type="ORF">MMJJ_06290</name>
</gene>
<name>A0A2L1C9L0_METMI</name>
<dbReference type="PANTHER" id="PTHR40690">
    <property type="entry name" value="GLL3100 PROTEIN"/>
    <property type="match status" value="1"/>
</dbReference>
<accession>A0A2L1C9L0</accession>
<dbReference type="SUPFAM" id="SSF52540">
    <property type="entry name" value="P-loop containing nucleoside triphosphate hydrolases"/>
    <property type="match status" value="1"/>
</dbReference>
<dbReference type="RefSeq" id="WP_104837644.1">
    <property type="nucleotide sequence ID" value="NZ_CP026606.1"/>
</dbReference>
<feature type="domain" description="D-glutamate N-acetyltransferase-like C-terminal" evidence="1">
    <location>
        <begin position="108"/>
        <end position="290"/>
    </location>
</feature>
<dbReference type="GeneID" id="36101721"/>
<dbReference type="Proteomes" id="UP000239462">
    <property type="component" value="Chromosome"/>
</dbReference>
<dbReference type="KEGG" id="mmad:MMJJ_06290"/>
<evidence type="ECO:0000259" key="1">
    <source>
        <dbReference type="Pfam" id="PF07755"/>
    </source>
</evidence>